<evidence type="ECO:0000313" key="2">
    <source>
        <dbReference type="Proteomes" id="UP000727407"/>
    </source>
</evidence>
<sequence length="73" mass="8076">TQNVFLQLLCYTDELRNSAHECSVLHPCQKYVINATCTGITVLSEGRGIDSATVLNHRRQNGRSASERSLIVS</sequence>
<gene>
    <name evidence="1" type="ORF">DAT39_008198</name>
</gene>
<organism evidence="1 2">
    <name type="scientific">Clarias magur</name>
    <name type="common">Asian catfish</name>
    <name type="synonym">Macropteronotus magur</name>
    <dbReference type="NCBI Taxonomy" id="1594786"/>
    <lineage>
        <taxon>Eukaryota</taxon>
        <taxon>Metazoa</taxon>
        <taxon>Chordata</taxon>
        <taxon>Craniata</taxon>
        <taxon>Vertebrata</taxon>
        <taxon>Euteleostomi</taxon>
        <taxon>Actinopterygii</taxon>
        <taxon>Neopterygii</taxon>
        <taxon>Teleostei</taxon>
        <taxon>Ostariophysi</taxon>
        <taxon>Siluriformes</taxon>
        <taxon>Clariidae</taxon>
        <taxon>Clarias</taxon>
    </lineage>
</organism>
<keyword evidence="2" id="KW-1185">Reference proteome</keyword>
<reference evidence="1" key="1">
    <citation type="submission" date="2020-07" db="EMBL/GenBank/DDBJ databases">
        <title>Clarias magur genome sequencing, assembly and annotation.</title>
        <authorList>
            <person name="Kushwaha B."/>
            <person name="Kumar R."/>
            <person name="Das P."/>
            <person name="Joshi C.G."/>
            <person name="Kumar D."/>
            <person name="Nagpure N.S."/>
            <person name="Pandey M."/>
            <person name="Agarwal S."/>
            <person name="Srivastava S."/>
            <person name="Singh M."/>
            <person name="Sahoo L."/>
            <person name="Jayasankar P."/>
            <person name="Meher P.K."/>
            <person name="Koringa P.G."/>
            <person name="Iquebal M.A."/>
            <person name="Das S.P."/>
            <person name="Bit A."/>
            <person name="Patnaik S."/>
            <person name="Patel N."/>
            <person name="Shah T.M."/>
            <person name="Hinsu A."/>
            <person name="Jena J.K."/>
        </authorList>
    </citation>
    <scope>NUCLEOTIDE SEQUENCE</scope>
    <source>
        <strain evidence="1">CIFAMagur01</strain>
        <tissue evidence="1">Testis</tissue>
    </source>
</reference>
<protein>
    <submittedName>
        <fullName evidence="1">Uncharacterized protein</fullName>
    </submittedName>
</protein>
<accession>A0A8J4UAE5</accession>
<feature type="non-terminal residue" evidence="1">
    <location>
        <position position="73"/>
    </location>
</feature>
<dbReference type="EMBL" id="QNUK01000098">
    <property type="protein sequence ID" value="KAF5902061.1"/>
    <property type="molecule type" value="Genomic_DNA"/>
</dbReference>
<feature type="non-terminal residue" evidence="1">
    <location>
        <position position="1"/>
    </location>
</feature>
<comment type="caution">
    <text evidence="1">The sequence shown here is derived from an EMBL/GenBank/DDBJ whole genome shotgun (WGS) entry which is preliminary data.</text>
</comment>
<evidence type="ECO:0000313" key="1">
    <source>
        <dbReference type="EMBL" id="KAF5902061.1"/>
    </source>
</evidence>
<dbReference type="AlphaFoldDB" id="A0A8J4UAE5"/>
<dbReference type="Proteomes" id="UP000727407">
    <property type="component" value="Unassembled WGS sequence"/>
</dbReference>
<proteinExistence type="predicted"/>
<name>A0A8J4UAE5_CLAMG</name>